<sequence>MASINQIYSLFSPYFNFGRKGAKRIFVLAAVALSCIISSISIVYVYDALTSLQLLLIQPGAQFSVVAWGVLGCLGPSCIFAGFNAVTHVMSTWLSKELTHSLSETLITKWIDGKSYYGFKFINKGDKNVNPAEVLSSDLKKASDTTIKLFSSAVSTIANFFVGAYQLWYLSSPLAVNVFQMSFVVPGYMLMLAFGYSIIYSVIVGYVDKDLTANDSSFRNKQAEYIADLHHVETYAEAIALKKGGAKERDRLLGKLSEIDKVEETSMLSQSILSFTQNISGKTAYMFGLILSAPGAIAGKFDIFKAFSVSQYFANIVKFFSWHKENTTDLASLEVSMQRIQAFNSMMKEWDEIQKKNGLKLNDNEVGFGVRGLSVSNPQGEAIFHNLSFKIPGGKATVITGPSGIGKTTIFRCFAGLWPFAQGEILIPSGAKGSEQRVYCIPQQSYFPYRGTLLEAIYYPDTKNQDTINQAERSEIIKLMKAFGFREETIRDLDVHDEWNKKLSGGEQQKIAIIGALIKRPDVIFIDEGTNALDQKSKALVERYLKQKLPSATIIAIDHGVQTEQKKAAVQPKNMFFDYNLKASVPQRQPVSKRSFGLVKMQQEKKKPASRVRL</sequence>
<evidence type="ECO:0000313" key="11">
    <source>
        <dbReference type="EMBL" id="KRG17459.1"/>
    </source>
</evidence>
<dbReference type="InterPro" id="IPR003439">
    <property type="entry name" value="ABC_transporter-like_ATP-bd"/>
</dbReference>
<evidence type="ECO:0000256" key="2">
    <source>
        <dbReference type="ARBA" id="ARBA00022448"/>
    </source>
</evidence>
<evidence type="ECO:0000313" key="13">
    <source>
        <dbReference type="Proteomes" id="UP000051494"/>
    </source>
</evidence>
<keyword evidence="13" id="KW-1185">Reference proteome</keyword>
<dbReference type="RefSeq" id="WP_077065489.1">
    <property type="nucleotide sequence ID" value="NZ_LKHV02000002.1"/>
</dbReference>
<comment type="caution">
    <text evidence="11">The sequence shown here is derived from an EMBL/GenBank/DDBJ whole genome shotgun (WGS) entry which is preliminary data.</text>
</comment>
<reference evidence="11" key="1">
    <citation type="submission" date="2015-09" db="EMBL/GenBank/DDBJ databases">
        <title>Draft Genome Sequences of Two Novel Amoeba-resistant Intranuclear Bacteria, Candidatus Berkiella cookevillensis and Candidatus Berkiella aquae.</title>
        <authorList>
            <person name="Mehari Y.T."/>
            <person name="Arivett B.A."/>
            <person name="Farone A.L."/>
            <person name="Gunderson J.H."/>
            <person name="Farone M.B."/>
        </authorList>
    </citation>
    <scope>NUCLEOTIDE SEQUENCE [LARGE SCALE GENOMIC DNA]</scope>
    <source>
        <strain evidence="11">CC99</strain>
    </source>
</reference>
<dbReference type="GO" id="GO:0005524">
    <property type="term" value="F:ATP binding"/>
    <property type="evidence" value="ECO:0007669"/>
    <property type="project" value="UniProtKB-KW"/>
</dbReference>
<dbReference type="OrthoDB" id="9810134at2"/>
<dbReference type="Gene3D" id="3.40.50.300">
    <property type="entry name" value="P-loop containing nucleotide triphosphate hydrolases"/>
    <property type="match status" value="1"/>
</dbReference>
<evidence type="ECO:0000256" key="1">
    <source>
        <dbReference type="ARBA" id="ARBA00004651"/>
    </source>
</evidence>
<dbReference type="InterPro" id="IPR011527">
    <property type="entry name" value="ABC1_TM_dom"/>
</dbReference>
<reference evidence="12" key="2">
    <citation type="journal article" date="2016" name="Genome Announc.">
        <title>Draft Genome Sequences of Two Novel Amoeba-Resistant Intranuclear Bacteria, 'Candidatus Berkiella cookevillensis' and 'Candidatus Berkiella aquae'.</title>
        <authorList>
            <person name="Mehari Y.T."/>
            <person name="Arivett B.A."/>
            <person name="Farone A.L."/>
            <person name="Gunderson J.H."/>
            <person name="Farone M.B."/>
        </authorList>
    </citation>
    <scope>NUCLEOTIDE SEQUENCE</scope>
    <source>
        <strain evidence="12">CC99</strain>
    </source>
</reference>
<keyword evidence="7 9" id="KW-0472">Membrane</keyword>
<evidence type="ECO:0000256" key="9">
    <source>
        <dbReference type="SAM" id="Phobius"/>
    </source>
</evidence>
<evidence type="ECO:0000256" key="4">
    <source>
        <dbReference type="ARBA" id="ARBA00022741"/>
    </source>
</evidence>
<comment type="subcellular location">
    <subcellularLocation>
        <location evidence="1">Cell membrane</location>
        <topology evidence="1">Multi-pass membrane protein</topology>
    </subcellularLocation>
</comment>
<dbReference type="Pfam" id="PF06472">
    <property type="entry name" value="ABC_membrane_2"/>
    <property type="match status" value="1"/>
</dbReference>
<reference evidence="12" key="3">
    <citation type="submission" date="2021-06" db="EMBL/GenBank/DDBJ databases">
        <title>Genomic Description and Analysis of Intracellular Bacteria, Candidatus Berkiella cookevillensis and Candidatus Berkiella aquae.</title>
        <authorList>
            <person name="Kidane D.T."/>
            <person name="Mehari Y.T."/>
            <person name="Rice F.C."/>
            <person name="Arivett B.A."/>
            <person name="Farone A.L."/>
            <person name="Berk S.G."/>
            <person name="Farone M.B."/>
        </authorList>
    </citation>
    <scope>NUCLEOTIDE SEQUENCE</scope>
    <source>
        <strain evidence="12">CC99</strain>
    </source>
</reference>
<dbReference type="Gene3D" id="1.20.1560.10">
    <property type="entry name" value="ABC transporter type 1, transmembrane domain"/>
    <property type="match status" value="1"/>
</dbReference>
<dbReference type="PROSITE" id="PS00211">
    <property type="entry name" value="ABC_TRANSPORTER_1"/>
    <property type="match status" value="1"/>
</dbReference>
<feature type="transmembrane region" description="Helical" evidence="9">
    <location>
        <begin position="25"/>
        <end position="46"/>
    </location>
</feature>
<keyword evidence="6 9" id="KW-1133">Transmembrane helix</keyword>
<accession>A0A0Q9YMN8</accession>
<dbReference type="AlphaFoldDB" id="A0A0Q9YMN8"/>
<evidence type="ECO:0000256" key="6">
    <source>
        <dbReference type="ARBA" id="ARBA00022989"/>
    </source>
</evidence>
<evidence type="ECO:0000313" key="12">
    <source>
        <dbReference type="EMBL" id="MCS5709781.1"/>
    </source>
</evidence>
<gene>
    <name evidence="11" type="primary">bacA_2</name>
    <name evidence="12" type="ORF">CC99x_012815</name>
    <name evidence="11" type="ORF">CC99x_02320</name>
</gene>
<dbReference type="PROSITE" id="PS50893">
    <property type="entry name" value="ABC_TRANSPORTER_2"/>
    <property type="match status" value="1"/>
</dbReference>
<dbReference type="GO" id="GO:0005886">
    <property type="term" value="C:plasma membrane"/>
    <property type="evidence" value="ECO:0007669"/>
    <property type="project" value="UniProtKB-SubCell"/>
</dbReference>
<evidence type="ECO:0000256" key="5">
    <source>
        <dbReference type="ARBA" id="ARBA00022840"/>
    </source>
</evidence>
<keyword evidence="4" id="KW-0547">Nucleotide-binding</keyword>
<organism evidence="11">
    <name type="scientific">Candidatus Berkiella cookevillensis</name>
    <dbReference type="NCBI Taxonomy" id="437022"/>
    <lineage>
        <taxon>Bacteria</taxon>
        <taxon>Pseudomonadati</taxon>
        <taxon>Pseudomonadota</taxon>
        <taxon>Gammaproteobacteria</taxon>
        <taxon>Candidatus Berkiellales</taxon>
        <taxon>Candidatus Berkiellaceae</taxon>
        <taxon>Candidatus Berkiella</taxon>
    </lineage>
</organism>
<dbReference type="PANTHER" id="PTHR11384">
    <property type="entry name" value="ATP-BINDING CASSETTE, SUB-FAMILY D MEMBER"/>
    <property type="match status" value="1"/>
</dbReference>
<dbReference type="Pfam" id="PF00005">
    <property type="entry name" value="ABC_tran"/>
    <property type="match status" value="1"/>
</dbReference>
<evidence type="ECO:0000259" key="10">
    <source>
        <dbReference type="PROSITE" id="PS50893"/>
    </source>
</evidence>
<dbReference type="EMBL" id="LKHV02000002">
    <property type="protein sequence ID" value="MCS5709781.1"/>
    <property type="molecule type" value="Genomic_DNA"/>
</dbReference>
<dbReference type="SUPFAM" id="SSF90123">
    <property type="entry name" value="ABC transporter transmembrane region"/>
    <property type="match status" value="1"/>
</dbReference>
<proteinExistence type="predicted"/>
<feature type="region of interest" description="Disordered" evidence="8">
    <location>
        <begin position="594"/>
        <end position="614"/>
    </location>
</feature>
<dbReference type="STRING" id="437022.CC99x_02320"/>
<protein>
    <submittedName>
        <fullName evidence="12">ATP-binding cassette domain-containing protein</fullName>
    </submittedName>
    <submittedName>
        <fullName evidence="11">Vitamin B12 transport ATP-binding protein BacA</fullName>
    </submittedName>
</protein>
<dbReference type="InterPro" id="IPR003593">
    <property type="entry name" value="AAA+_ATPase"/>
</dbReference>
<dbReference type="GO" id="GO:0140359">
    <property type="term" value="F:ABC-type transporter activity"/>
    <property type="evidence" value="ECO:0007669"/>
    <property type="project" value="InterPro"/>
</dbReference>
<dbReference type="InterPro" id="IPR017871">
    <property type="entry name" value="ABC_transporter-like_CS"/>
</dbReference>
<dbReference type="InterPro" id="IPR027417">
    <property type="entry name" value="P-loop_NTPase"/>
</dbReference>
<evidence type="ECO:0000256" key="8">
    <source>
        <dbReference type="SAM" id="MobiDB-lite"/>
    </source>
</evidence>
<feature type="transmembrane region" description="Helical" evidence="9">
    <location>
        <begin position="188"/>
        <end position="207"/>
    </location>
</feature>
<dbReference type="InterPro" id="IPR036640">
    <property type="entry name" value="ABC1_TM_sf"/>
</dbReference>
<dbReference type="SMART" id="SM00382">
    <property type="entry name" value="AAA"/>
    <property type="match status" value="1"/>
</dbReference>
<feature type="transmembrane region" description="Helical" evidence="9">
    <location>
        <begin position="66"/>
        <end position="86"/>
    </location>
</feature>
<dbReference type="GO" id="GO:0016887">
    <property type="term" value="F:ATP hydrolysis activity"/>
    <property type="evidence" value="ECO:0007669"/>
    <property type="project" value="InterPro"/>
</dbReference>
<evidence type="ECO:0000256" key="3">
    <source>
        <dbReference type="ARBA" id="ARBA00022692"/>
    </source>
</evidence>
<keyword evidence="5 11" id="KW-0067">ATP-binding</keyword>
<keyword evidence="2" id="KW-0813">Transport</keyword>
<dbReference type="Proteomes" id="UP000051494">
    <property type="component" value="Unassembled WGS sequence"/>
</dbReference>
<name>A0A0Q9YMN8_9GAMM</name>
<feature type="transmembrane region" description="Helical" evidence="9">
    <location>
        <begin position="149"/>
        <end position="168"/>
    </location>
</feature>
<dbReference type="SUPFAM" id="SSF52540">
    <property type="entry name" value="P-loop containing nucleoside triphosphate hydrolases"/>
    <property type="match status" value="1"/>
</dbReference>
<dbReference type="PANTHER" id="PTHR11384:SF59">
    <property type="entry name" value="LYSOSOMAL COBALAMIN TRANSPORTER ABCD4"/>
    <property type="match status" value="1"/>
</dbReference>
<evidence type="ECO:0000256" key="7">
    <source>
        <dbReference type="ARBA" id="ARBA00023136"/>
    </source>
</evidence>
<dbReference type="EMBL" id="LKHV01000016">
    <property type="protein sequence ID" value="KRG17459.1"/>
    <property type="molecule type" value="Genomic_DNA"/>
</dbReference>
<keyword evidence="3 9" id="KW-0812">Transmembrane</keyword>
<dbReference type="InterPro" id="IPR050835">
    <property type="entry name" value="ABC_transporter_sub-D"/>
</dbReference>
<feature type="domain" description="ABC transporter" evidence="10">
    <location>
        <begin position="361"/>
        <end position="604"/>
    </location>
</feature>